<dbReference type="InterPro" id="IPR016181">
    <property type="entry name" value="Acyl_CoA_acyltransferase"/>
</dbReference>
<accession>A0A429GMW3</accession>
<evidence type="ECO:0000313" key="3">
    <source>
        <dbReference type="Proteomes" id="UP000277582"/>
    </source>
</evidence>
<dbReference type="Proteomes" id="UP000277582">
    <property type="component" value="Unassembled WGS sequence"/>
</dbReference>
<dbReference type="PROSITE" id="PS51186">
    <property type="entry name" value="GNAT"/>
    <property type="match status" value="1"/>
</dbReference>
<comment type="caution">
    <text evidence="2">The sequence shown here is derived from an EMBL/GenBank/DDBJ whole genome shotgun (WGS) entry which is preliminary data.</text>
</comment>
<dbReference type="EMBL" id="RCOS01000080">
    <property type="protein sequence ID" value="RSN75091.1"/>
    <property type="molecule type" value="Genomic_DNA"/>
</dbReference>
<protein>
    <submittedName>
        <fullName evidence="2">Ribosomal-protein-alanine N-acetyltransferase</fullName>
    </submittedName>
</protein>
<dbReference type="PANTHER" id="PTHR43617:SF33">
    <property type="entry name" value="SPORE COAT POLYSACCHARIDE BIOSYNTHESIS PROTEIN SPSD"/>
    <property type="match status" value="1"/>
</dbReference>
<dbReference type="SUPFAM" id="SSF55729">
    <property type="entry name" value="Acyl-CoA N-acyltransferases (Nat)"/>
    <property type="match status" value="1"/>
</dbReference>
<dbReference type="InterPro" id="IPR050276">
    <property type="entry name" value="MshD_Acetyltransferase"/>
</dbReference>
<dbReference type="RefSeq" id="WP_125671304.1">
    <property type="nucleotide sequence ID" value="NZ_RCOS01000080.1"/>
</dbReference>
<evidence type="ECO:0000313" key="2">
    <source>
        <dbReference type="EMBL" id="RSN75091.1"/>
    </source>
</evidence>
<proteinExistence type="predicted"/>
<feature type="domain" description="N-acetyltransferase" evidence="1">
    <location>
        <begin position="1"/>
        <end position="146"/>
    </location>
</feature>
<dbReference type="OrthoDB" id="43754at2157"/>
<evidence type="ECO:0000259" key="1">
    <source>
        <dbReference type="PROSITE" id="PS51186"/>
    </source>
</evidence>
<sequence length="148" mass="17095">MNFRRARLEDLDEIMRIEELCFKPSERFSRETYESLLSRKGVAFIVAEIDGRIVGFVAAEARGLKGYVYTINVHPEYQGKGIGKALMKEMETRMRDVGVRIMELEVRVDNKKAVKMYESLGYSTVFFLPSYYGPGKNGYLMRKRISEG</sequence>
<dbReference type="PANTHER" id="PTHR43617">
    <property type="entry name" value="L-AMINO ACID N-ACETYLTRANSFERASE"/>
    <property type="match status" value="1"/>
</dbReference>
<organism evidence="2 3">
    <name type="scientific">Candidatus Methanodesulfokora washburnensis</name>
    <dbReference type="NCBI Taxonomy" id="2478471"/>
    <lineage>
        <taxon>Archaea</taxon>
        <taxon>Thermoproteota</taxon>
        <taxon>Candidatus Korarchaeia</taxon>
        <taxon>Candidatus Korarchaeia incertae sedis</taxon>
        <taxon>Candidatus Methanodesulfokora</taxon>
    </lineage>
</organism>
<dbReference type="InterPro" id="IPR000182">
    <property type="entry name" value="GNAT_dom"/>
</dbReference>
<keyword evidence="3" id="KW-1185">Reference proteome</keyword>
<dbReference type="CDD" id="cd04301">
    <property type="entry name" value="NAT_SF"/>
    <property type="match status" value="1"/>
</dbReference>
<dbReference type="AlphaFoldDB" id="A0A429GMW3"/>
<gene>
    <name evidence="2" type="primary">rimI</name>
    <name evidence="2" type="ORF">D6D85_06985</name>
</gene>
<dbReference type="GO" id="GO:0008080">
    <property type="term" value="F:N-acetyltransferase activity"/>
    <property type="evidence" value="ECO:0007669"/>
    <property type="project" value="InterPro"/>
</dbReference>
<dbReference type="NCBIfam" id="TIGR01575">
    <property type="entry name" value="rimI"/>
    <property type="match status" value="1"/>
</dbReference>
<name>A0A429GMW3_9CREN</name>
<reference evidence="2 3" key="1">
    <citation type="submission" date="2018-10" db="EMBL/GenBank/DDBJ databases">
        <title>Co-occurring genomic capacity for anaerobic methane metabolism and dissimilatory sulfite reduction discovered in the Korarchaeota.</title>
        <authorList>
            <person name="Mckay L.J."/>
            <person name="Dlakic M."/>
            <person name="Fields M.W."/>
            <person name="Delmont T.O."/>
            <person name="Eren A.M."/>
            <person name="Jay Z.J."/>
            <person name="Klingelsmith K.B."/>
            <person name="Rusch D.B."/>
            <person name="Inskeep W.P."/>
        </authorList>
    </citation>
    <scope>NUCLEOTIDE SEQUENCE [LARGE SCALE GENOMIC DNA]</scope>
    <source>
        <strain evidence="2 3">MDKW</strain>
    </source>
</reference>
<dbReference type="Gene3D" id="3.40.630.30">
    <property type="match status" value="1"/>
</dbReference>
<dbReference type="Pfam" id="PF00583">
    <property type="entry name" value="Acetyltransf_1"/>
    <property type="match status" value="1"/>
</dbReference>
<keyword evidence="2" id="KW-0808">Transferase</keyword>
<dbReference type="InterPro" id="IPR006464">
    <property type="entry name" value="AcTrfase_RimI/Ard1"/>
</dbReference>